<keyword evidence="2" id="KW-1185">Reference proteome</keyword>
<proteinExistence type="predicted"/>
<gene>
    <name evidence="1" type="ORF">ILUMI_24861</name>
</gene>
<feature type="non-terminal residue" evidence="1">
    <location>
        <position position="1"/>
    </location>
</feature>
<name>A0A8K0CCQ1_IGNLU</name>
<dbReference type="OrthoDB" id="6500128at2759"/>
<dbReference type="EMBL" id="VTPC01090773">
    <property type="protein sequence ID" value="KAF2881305.1"/>
    <property type="molecule type" value="Genomic_DNA"/>
</dbReference>
<accession>A0A8K0CCQ1</accession>
<dbReference type="Proteomes" id="UP000801492">
    <property type="component" value="Unassembled WGS sequence"/>
</dbReference>
<evidence type="ECO:0000313" key="2">
    <source>
        <dbReference type="Proteomes" id="UP000801492"/>
    </source>
</evidence>
<evidence type="ECO:0000313" key="1">
    <source>
        <dbReference type="EMBL" id="KAF2881305.1"/>
    </source>
</evidence>
<reference evidence="1" key="1">
    <citation type="submission" date="2019-08" db="EMBL/GenBank/DDBJ databases">
        <title>The genome of the North American firefly Photinus pyralis.</title>
        <authorList>
            <consortium name="Photinus pyralis genome working group"/>
            <person name="Fallon T.R."/>
            <person name="Sander Lower S.E."/>
            <person name="Weng J.-K."/>
        </authorList>
    </citation>
    <scope>NUCLEOTIDE SEQUENCE</scope>
    <source>
        <strain evidence="1">TRF0915ILg1</strain>
        <tissue evidence="1">Whole body</tissue>
    </source>
</reference>
<protein>
    <submittedName>
        <fullName evidence="1">Uncharacterized protein</fullName>
    </submittedName>
</protein>
<organism evidence="1 2">
    <name type="scientific">Ignelater luminosus</name>
    <name type="common">Cucubano</name>
    <name type="synonym">Pyrophorus luminosus</name>
    <dbReference type="NCBI Taxonomy" id="2038154"/>
    <lineage>
        <taxon>Eukaryota</taxon>
        <taxon>Metazoa</taxon>
        <taxon>Ecdysozoa</taxon>
        <taxon>Arthropoda</taxon>
        <taxon>Hexapoda</taxon>
        <taxon>Insecta</taxon>
        <taxon>Pterygota</taxon>
        <taxon>Neoptera</taxon>
        <taxon>Endopterygota</taxon>
        <taxon>Coleoptera</taxon>
        <taxon>Polyphaga</taxon>
        <taxon>Elateriformia</taxon>
        <taxon>Elateroidea</taxon>
        <taxon>Elateridae</taxon>
        <taxon>Agrypninae</taxon>
        <taxon>Pyrophorini</taxon>
        <taxon>Ignelater</taxon>
    </lineage>
</organism>
<sequence length="117" mass="13811">MHVIWPYKYSKDLDEESCWMFQTQLSTQKNDYNGMEGKLEEASEQQMSYKHGFKEEDLYDPLEEHKSAFLGNKLEDIWKEEHRKHKKAALHIALLRLFGPELAIIGILKLISEMVLV</sequence>
<comment type="caution">
    <text evidence="1">The sequence shown here is derived from an EMBL/GenBank/DDBJ whole genome shotgun (WGS) entry which is preliminary data.</text>
</comment>
<dbReference type="AlphaFoldDB" id="A0A8K0CCQ1"/>